<organism evidence="8 9">
    <name type="scientific">Thalictrum thalictroides</name>
    <name type="common">Rue-anemone</name>
    <name type="synonym">Anemone thalictroides</name>
    <dbReference type="NCBI Taxonomy" id="46969"/>
    <lineage>
        <taxon>Eukaryota</taxon>
        <taxon>Viridiplantae</taxon>
        <taxon>Streptophyta</taxon>
        <taxon>Embryophyta</taxon>
        <taxon>Tracheophyta</taxon>
        <taxon>Spermatophyta</taxon>
        <taxon>Magnoliopsida</taxon>
        <taxon>Ranunculales</taxon>
        <taxon>Ranunculaceae</taxon>
        <taxon>Thalictroideae</taxon>
        <taxon>Thalictrum</taxon>
    </lineage>
</organism>
<feature type="transmembrane region" description="Helical" evidence="6">
    <location>
        <begin position="205"/>
        <end position="226"/>
    </location>
</feature>
<sequence>MLGGTGTGSITTTHTTIDEPSKPLLSTSYPSSPPSSIQDDSIDDSVDHIITYNYNPRYFQDIPFLVLFLLFILSTFGFGIFAIANRNPNASNVSSFVYHYNTSSCVQIQSPNMHQFDLLLLVASSSLSSSNHVLKGLIWTLVITLLFSGPFVLALLWLLRHYTKQIVYGLLPFFVLIPIFINVYWFVACTLSSSCSDGFPLAYRILVLVFVFFIIGVIVWILVANWHRIELTVRIIEIASNALTRNLGLFVVLPCLTLALLIYFVPIVVFMVFAPHNGKIVPHLGKGSESVYSCGWKQDPWVPAYYALAILTMLWSAAAMVEAQVFVISGTIAQWYFSKEGSRPNRSIRSSLRNAFGPSFGTICFSGLLICVTRVIRAAVDTARREDVASGIVIIILRCCVNALLSAIDFLNKFTINFVAITGESYCSAAKMTYELLKRNLLSAVFVETVSTRILGGIIFVLSAVYAIAACAILKAVSNLGVDAYFVAVLAWLLLIVVLGFFVHVLDNVIDTVYVCFAIDRDKGEVCKQEVHEVYVYLPVSRNHRPSVAVRTPLLV</sequence>
<protein>
    <recommendedName>
        <fullName evidence="6">Choline transporter-like protein</fullName>
    </recommendedName>
</protein>
<feature type="transmembrane region" description="Helical" evidence="6">
    <location>
        <begin position="388"/>
        <end position="407"/>
    </location>
</feature>
<keyword evidence="5 6" id="KW-0472">Membrane</keyword>
<comment type="similarity">
    <text evidence="2 6">Belongs to the CTL (choline transporter-like) family.</text>
</comment>
<evidence type="ECO:0000256" key="1">
    <source>
        <dbReference type="ARBA" id="ARBA00004141"/>
    </source>
</evidence>
<evidence type="ECO:0000256" key="7">
    <source>
        <dbReference type="SAM" id="MobiDB-lite"/>
    </source>
</evidence>
<comment type="function">
    <text evidence="6">Choline transporter.</text>
</comment>
<accession>A0A7J6XCB6</accession>
<dbReference type="PANTHER" id="PTHR12385:SF98">
    <property type="entry name" value="CHOLINE TRANSPORTER-LIKE PROTEIN"/>
    <property type="match status" value="1"/>
</dbReference>
<feature type="transmembrane region" description="Helical" evidence="6">
    <location>
        <begin position="166"/>
        <end position="185"/>
    </location>
</feature>
<dbReference type="OrthoDB" id="420519at2759"/>
<evidence type="ECO:0000256" key="4">
    <source>
        <dbReference type="ARBA" id="ARBA00022989"/>
    </source>
</evidence>
<evidence type="ECO:0000256" key="5">
    <source>
        <dbReference type="ARBA" id="ARBA00023136"/>
    </source>
</evidence>
<feature type="transmembrane region" description="Helical" evidence="6">
    <location>
        <begin position="484"/>
        <end position="506"/>
    </location>
</feature>
<dbReference type="InterPro" id="IPR007603">
    <property type="entry name" value="Choline_transptr-like"/>
</dbReference>
<feature type="transmembrane region" description="Helical" evidence="6">
    <location>
        <begin position="137"/>
        <end position="159"/>
    </location>
</feature>
<dbReference type="EMBL" id="JABWDY010001498">
    <property type="protein sequence ID" value="KAF5207374.1"/>
    <property type="molecule type" value="Genomic_DNA"/>
</dbReference>
<feature type="transmembrane region" description="Helical" evidence="6">
    <location>
        <begin position="247"/>
        <end position="274"/>
    </location>
</feature>
<feature type="compositionally biased region" description="Low complexity" evidence="7">
    <location>
        <begin position="22"/>
        <end position="39"/>
    </location>
</feature>
<feature type="region of interest" description="Disordered" evidence="7">
    <location>
        <begin position="1"/>
        <end position="40"/>
    </location>
</feature>
<gene>
    <name evidence="8" type="ORF">FRX31_003039</name>
</gene>
<feature type="transmembrane region" description="Helical" evidence="6">
    <location>
        <begin position="354"/>
        <end position="376"/>
    </location>
</feature>
<dbReference type="Pfam" id="PF04515">
    <property type="entry name" value="Choline_transpo"/>
    <property type="match status" value="1"/>
</dbReference>
<dbReference type="AlphaFoldDB" id="A0A7J6XCB6"/>
<evidence type="ECO:0000256" key="6">
    <source>
        <dbReference type="RuleBase" id="RU368066"/>
    </source>
</evidence>
<dbReference type="Proteomes" id="UP000554482">
    <property type="component" value="Unassembled WGS sequence"/>
</dbReference>
<reference evidence="8 9" key="1">
    <citation type="submission" date="2020-06" db="EMBL/GenBank/DDBJ databases">
        <title>Transcriptomic and genomic resources for Thalictrum thalictroides and T. hernandezii: Facilitating candidate gene discovery in an emerging model plant lineage.</title>
        <authorList>
            <person name="Arias T."/>
            <person name="Riano-Pachon D.M."/>
            <person name="Di Stilio V.S."/>
        </authorList>
    </citation>
    <scope>NUCLEOTIDE SEQUENCE [LARGE SCALE GENOMIC DNA]</scope>
    <source>
        <strain evidence="9">cv. WT478/WT964</strain>
        <tissue evidence="8">Leaves</tissue>
    </source>
</reference>
<dbReference type="GO" id="GO:0022857">
    <property type="term" value="F:transmembrane transporter activity"/>
    <property type="evidence" value="ECO:0007669"/>
    <property type="project" value="UniProtKB-UniRule"/>
</dbReference>
<feature type="transmembrane region" description="Helical" evidence="6">
    <location>
        <begin position="64"/>
        <end position="84"/>
    </location>
</feature>
<feature type="transmembrane region" description="Helical" evidence="6">
    <location>
        <begin position="305"/>
        <end position="333"/>
    </location>
</feature>
<dbReference type="GO" id="GO:0005886">
    <property type="term" value="C:plasma membrane"/>
    <property type="evidence" value="ECO:0007669"/>
    <property type="project" value="UniProtKB-SubCell"/>
</dbReference>
<evidence type="ECO:0000256" key="3">
    <source>
        <dbReference type="ARBA" id="ARBA00022692"/>
    </source>
</evidence>
<comment type="subcellular location">
    <subcellularLocation>
        <location evidence="6">Cell membrane</location>
        <topology evidence="6">Multi-pass membrane protein</topology>
    </subcellularLocation>
    <subcellularLocation>
        <location evidence="1">Membrane</location>
        <topology evidence="1">Multi-pass membrane protein</topology>
    </subcellularLocation>
</comment>
<comment type="caution">
    <text evidence="8">The sequence shown here is derived from an EMBL/GenBank/DDBJ whole genome shotgun (WGS) entry which is preliminary data.</text>
</comment>
<evidence type="ECO:0000313" key="8">
    <source>
        <dbReference type="EMBL" id="KAF5207374.1"/>
    </source>
</evidence>
<dbReference type="PANTHER" id="PTHR12385">
    <property type="entry name" value="CHOLINE TRANSPORTER-LIKE (SLC FAMILY 44)"/>
    <property type="match status" value="1"/>
</dbReference>
<feature type="transmembrane region" description="Helical" evidence="6">
    <location>
        <begin position="454"/>
        <end position="477"/>
    </location>
</feature>
<evidence type="ECO:0000256" key="2">
    <source>
        <dbReference type="ARBA" id="ARBA00007168"/>
    </source>
</evidence>
<name>A0A7J6XCB6_THATH</name>
<keyword evidence="3 6" id="KW-0812">Transmembrane</keyword>
<proteinExistence type="inferred from homology"/>
<keyword evidence="4 6" id="KW-1133">Transmembrane helix</keyword>
<keyword evidence="9" id="KW-1185">Reference proteome</keyword>
<evidence type="ECO:0000313" key="9">
    <source>
        <dbReference type="Proteomes" id="UP000554482"/>
    </source>
</evidence>